<dbReference type="Pfam" id="PF11188">
    <property type="entry name" value="DUF2975"/>
    <property type="match status" value="1"/>
</dbReference>
<dbReference type="Proteomes" id="UP000244089">
    <property type="component" value="Unassembled WGS sequence"/>
</dbReference>
<proteinExistence type="predicted"/>
<sequence>MKLKALFLKAAVILIGILVTALLIFVLPLIAEDAAASSLKMAYVLYAILTIMYISSAPFFALLFQIFKVLNYVRAEEFFSKPILNALNKIKRYGYIISFLYLLALPLFYIVGEVDDAPGLILIGMFFLFASLVLSVSTDLFQNLLESEYDKIEDTIIERIVKARKENFNPKDALTEKDIIDLLDKD</sequence>
<keyword evidence="1" id="KW-1133">Transmembrane helix</keyword>
<feature type="transmembrane region" description="Helical" evidence="1">
    <location>
        <begin position="117"/>
        <end position="136"/>
    </location>
</feature>
<protein>
    <submittedName>
        <fullName evidence="2">Uncharacterized protein</fullName>
    </submittedName>
</protein>
<name>A0A2T5RJ11_9FIRM</name>
<gene>
    <name evidence="2" type="ORF">C8C76_11755</name>
</gene>
<evidence type="ECO:0000313" key="2">
    <source>
        <dbReference type="EMBL" id="PTV98398.1"/>
    </source>
</evidence>
<accession>A0A2T5RJ11</accession>
<evidence type="ECO:0000313" key="3">
    <source>
        <dbReference type="Proteomes" id="UP000244089"/>
    </source>
</evidence>
<organism evidence="2 3">
    <name type="scientific">Halanaerobium saccharolyticum</name>
    <dbReference type="NCBI Taxonomy" id="43595"/>
    <lineage>
        <taxon>Bacteria</taxon>
        <taxon>Bacillati</taxon>
        <taxon>Bacillota</taxon>
        <taxon>Clostridia</taxon>
        <taxon>Halanaerobiales</taxon>
        <taxon>Halanaerobiaceae</taxon>
        <taxon>Halanaerobium</taxon>
    </lineage>
</organism>
<feature type="transmembrane region" description="Helical" evidence="1">
    <location>
        <begin position="7"/>
        <end position="31"/>
    </location>
</feature>
<dbReference type="EMBL" id="QAXS01000017">
    <property type="protein sequence ID" value="PTV98398.1"/>
    <property type="molecule type" value="Genomic_DNA"/>
</dbReference>
<reference evidence="2 3" key="1">
    <citation type="submission" date="2018-04" db="EMBL/GenBank/DDBJ databases">
        <title>Subsurface microbial communities from deep shales in Ohio and West Virginia, USA.</title>
        <authorList>
            <person name="Wrighton K."/>
        </authorList>
    </citation>
    <scope>NUCLEOTIDE SEQUENCE [LARGE SCALE GENOMIC DNA]</scope>
    <source>
        <strain evidence="2 3">WC1</strain>
    </source>
</reference>
<dbReference type="OrthoDB" id="2003714at2"/>
<feature type="transmembrane region" description="Helical" evidence="1">
    <location>
        <begin position="93"/>
        <end position="111"/>
    </location>
</feature>
<keyword evidence="1" id="KW-0472">Membrane</keyword>
<comment type="caution">
    <text evidence="2">The sequence shown here is derived from an EMBL/GenBank/DDBJ whole genome shotgun (WGS) entry which is preliminary data.</text>
</comment>
<feature type="transmembrane region" description="Helical" evidence="1">
    <location>
        <begin position="43"/>
        <end position="64"/>
    </location>
</feature>
<evidence type="ECO:0000256" key="1">
    <source>
        <dbReference type="SAM" id="Phobius"/>
    </source>
</evidence>
<dbReference type="InterPro" id="IPR021354">
    <property type="entry name" value="DUF2975"/>
</dbReference>
<keyword evidence="1" id="KW-0812">Transmembrane</keyword>
<dbReference type="RefSeq" id="WP_108140540.1">
    <property type="nucleotide sequence ID" value="NZ_QAXS01000017.1"/>
</dbReference>
<dbReference type="AlphaFoldDB" id="A0A2T5RJ11"/>